<sequence>MQTTDFFPKTIQSLPILRRGSQGKIVKNLQERLKIFTPKLVIDGIFGVATEAAVKQFQKESGLWVDGIVGPQTWNSLLKATSVPFEVLQSLPILSFGRVGNDVIRLQNRLNNFEISILVDGIFASTTEAAVKQFQRRFGLAADGIVGPLTWNALLHEFF</sequence>
<dbReference type="Pfam" id="PF01471">
    <property type="entry name" value="PG_binding_1"/>
    <property type="match status" value="2"/>
</dbReference>
<reference evidence="2 3" key="1">
    <citation type="submission" date="2015-06" db="EMBL/GenBank/DDBJ databases">
        <title>Draft genome assembly of filamentous brackish cyanobacterium Limnoraphis robusta strain CS-951.</title>
        <authorList>
            <person name="Willis A."/>
            <person name="Parks M."/>
            <person name="Burford M.A."/>
        </authorList>
    </citation>
    <scope>NUCLEOTIDE SEQUENCE [LARGE SCALE GENOMIC DNA]</scope>
    <source>
        <strain evidence="2 3">CS-951</strain>
    </source>
</reference>
<dbReference type="RefSeq" id="WP_046277148.1">
    <property type="nucleotide sequence ID" value="NZ_LATL02000238.1"/>
</dbReference>
<dbReference type="OrthoDB" id="511527at2"/>
<dbReference type="PANTHER" id="PTHR41533">
    <property type="entry name" value="L,D-TRANSPEPTIDASE HI_1667-RELATED"/>
    <property type="match status" value="1"/>
</dbReference>
<protein>
    <recommendedName>
        <fullName evidence="1">Peptidoglycan binding-like domain-containing protein</fullName>
    </recommendedName>
</protein>
<feature type="domain" description="Peptidoglycan binding-like" evidence="1">
    <location>
        <begin position="100"/>
        <end position="154"/>
    </location>
</feature>
<comment type="caution">
    <text evidence="2">The sequence shown here is derived from an EMBL/GenBank/DDBJ whole genome shotgun (WGS) entry which is preliminary data.</text>
</comment>
<dbReference type="AlphaFoldDB" id="A0A0F5YKI0"/>
<proteinExistence type="predicted"/>
<dbReference type="InterPro" id="IPR052905">
    <property type="entry name" value="LD-transpeptidase_YkuD-like"/>
</dbReference>
<dbReference type="EMBL" id="LATL02000238">
    <property type="protein sequence ID" value="KKD39396.1"/>
    <property type="molecule type" value="Genomic_DNA"/>
</dbReference>
<dbReference type="InterPro" id="IPR036365">
    <property type="entry name" value="PGBD-like_sf"/>
</dbReference>
<name>A0A0F5YKI0_9CYAN</name>
<dbReference type="SUPFAM" id="SSF47090">
    <property type="entry name" value="PGBD-like"/>
    <property type="match status" value="2"/>
</dbReference>
<dbReference type="Gene3D" id="1.10.101.10">
    <property type="entry name" value="PGBD-like superfamily/PGBD"/>
    <property type="match status" value="2"/>
</dbReference>
<dbReference type="InterPro" id="IPR002477">
    <property type="entry name" value="Peptidoglycan-bd-like"/>
</dbReference>
<dbReference type="Proteomes" id="UP000033607">
    <property type="component" value="Unassembled WGS sequence"/>
</dbReference>
<dbReference type="InterPro" id="IPR036366">
    <property type="entry name" value="PGBDSf"/>
</dbReference>
<dbReference type="PANTHER" id="PTHR41533:SF1">
    <property type="entry name" value="L,D-TRANSPEPTIDASE YCBB-RELATED"/>
    <property type="match status" value="1"/>
</dbReference>
<evidence type="ECO:0000259" key="1">
    <source>
        <dbReference type="Pfam" id="PF01471"/>
    </source>
</evidence>
<gene>
    <name evidence="2" type="ORF">WN50_03665</name>
</gene>
<accession>A0A0F5YKI0</accession>
<evidence type="ECO:0000313" key="3">
    <source>
        <dbReference type="Proteomes" id="UP000033607"/>
    </source>
</evidence>
<evidence type="ECO:0000313" key="2">
    <source>
        <dbReference type="EMBL" id="KKD39396.1"/>
    </source>
</evidence>
<feature type="domain" description="Peptidoglycan binding-like" evidence="1">
    <location>
        <begin position="23"/>
        <end position="77"/>
    </location>
</feature>
<organism evidence="2 3">
    <name type="scientific">Limnoraphis robusta CS-951</name>
    <dbReference type="NCBI Taxonomy" id="1637645"/>
    <lineage>
        <taxon>Bacteria</taxon>
        <taxon>Bacillati</taxon>
        <taxon>Cyanobacteriota</taxon>
        <taxon>Cyanophyceae</taxon>
        <taxon>Oscillatoriophycideae</taxon>
        <taxon>Oscillatoriales</taxon>
        <taxon>Sirenicapillariaceae</taxon>
        <taxon>Limnoraphis</taxon>
    </lineage>
</organism>